<feature type="binding site" evidence="12">
    <location>
        <position position="27"/>
    </location>
    <ligand>
        <name>S-adenosyl-L-methionine</name>
        <dbReference type="ChEBI" id="CHEBI:59789"/>
    </ligand>
</feature>
<dbReference type="RefSeq" id="WP_078717681.1">
    <property type="nucleotide sequence ID" value="NZ_FUYC01000011.1"/>
</dbReference>
<dbReference type="InterPro" id="IPR000385">
    <property type="entry name" value="MoaA_NifB_PqqE_Fe-S-bd_CS"/>
</dbReference>
<feature type="binding site" evidence="12">
    <location>
        <position position="63"/>
    </location>
    <ligand>
        <name>GTP</name>
        <dbReference type="ChEBI" id="CHEBI:37565"/>
    </ligand>
</feature>
<evidence type="ECO:0000256" key="2">
    <source>
        <dbReference type="ARBA" id="ARBA00022485"/>
    </source>
</evidence>
<dbReference type="InterPro" id="IPR040064">
    <property type="entry name" value="MoaA-like"/>
</dbReference>
<dbReference type="GO" id="GO:0061799">
    <property type="term" value="F:cyclic pyranopterin monophosphate synthase activity"/>
    <property type="evidence" value="ECO:0007669"/>
    <property type="project" value="TreeGrafter"/>
</dbReference>
<keyword evidence="15" id="KW-1185">Reference proteome</keyword>
<feature type="binding site" evidence="12">
    <location>
        <position position="67"/>
    </location>
    <ligand>
        <name>S-adenosyl-L-methionine</name>
        <dbReference type="ChEBI" id="CHEBI:59789"/>
    </ligand>
</feature>
<dbReference type="PROSITE" id="PS51918">
    <property type="entry name" value="RADICAL_SAM"/>
    <property type="match status" value="1"/>
</dbReference>
<dbReference type="InterPro" id="IPR058240">
    <property type="entry name" value="rSAM_sf"/>
</dbReference>
<dbReference type="GO" id="GO:0061798">
    <property type="term" value="F:GTP 3',8'-cyclase activity"/>
    <property type="evidence" value="ECO:0007669"/>
    <property type="project" value="UniProtKB-UniRule"/>
</dbReference>
<evidence type="ECO:0000256" key="4">
    <source>
        <dbReference type="ARBA" id="ARBA00022723"/>
    </source>
</evidence>
<comment type="subunit">
    <text evidence="12">Monomer and homodimer.</text>
</comment>
<evidence type="ECO:0000256" key="5">
    <source>
        <dbReference type="ARBA" id="ARBA00022741"/>
    </source>
</evidence>
<reference evidence="14 15" key="1">
    <citation type="submission" date="2017-02" db="EMBL/GenBank/DDBJ databases">
        <authorList>
            <person name="Peterson S.W."/>
        </authorList>
    </citation>
    <scope>NUCLEOTIDE SEQUENCE [LARGE SCALE GENOMIC DNA]</scope>
    <source>
        <strain evidence="14 15">DSM 16080</strain>
    </source>
</reference>
<dbReference type="SFLD" id="SFLDG01386">
    <property type="entry name" value="main_SPASM_domain-containing"/>
    <property type="match status" value="1"/>
</dbReference>
<feature type="binding site" evidence="12">
    <location>
        <position position="154"/>
    </location>
    <ligand>
        <name>GTP</name>
        <dbReference type="ChEBI" id="CHEBI:37565"/>
    </ligand>
</feature>
<keyword evidence="6 12" id="KW-0408">Iron</keyword>
<feature type="binding site" evidence="12">
    <location>
        <position position="270"/>
    </location>
    <ligand>
        <name>[4Fe-4S] cluster</name>
        <dbReference type="ChEBI" id="CHEBI:49883"/>
        <label>2</label>
        <note>4Fe-4S-substrate</note>
    </ligand>
</feature>
<dbReference type="PANTHER" id="PTHR22960">
    <property type="entry name" value="MOLYBDOPTERIN COFACTOR SYNTHESIS PROTEIN A"/>
    <property type="match status" value="1"/>
</dbReference>
<feature type="domain" description="Radical SAM core" evidence="13">
    <location>
        <begin position="5"/>
        <end position="224"/>
    </location>
</feature>
<proteinExistence type="inferred from homology"/>
<evidence type="ECO:0000259" key="13">
    <source>
        <dbReference type="PROSITE" id="PS51918"/>
    </source>
</evidence>
<dbReference type="HAMAP" id="MF_01225_B">
    <property type="entry name" value="MoaA_B"/>
    <property type="match status" value="1"/>
</dbReference>
<dbReference type="InterPro" id="IPR006638">
    <property type="entry name" value="Elp3/MiaA/NifB-like_rSAM"/>
</dbReference>
<dbReference type="AlphaFoldDB" id="A0A1T4XIK4"/>
<dbReference type="InterPro" id="IPR013483">
    <property type="entry name" value="MoaA"/>
</dbReference>
<gene>
    <name evidence="12" type="primary">moaA</name>
    <name evidence="14" type="ORF">SAMN02745704_02126</name>
</gene>
<dbReference type="PANTHER" id="PTHR22960:SF0">
    <property type="entry name" value="MOLYBDENUM COFACTOR BIOSYNTHESIS PROTEIN 1"/>
    <property type="match status" value="1"/>
</dbReference>
<dbReference type="PROSITE" id="PS01305">
    <property type="entry name" value="MOAA_NIFB_PQQE"/>
    <property type="match status" value="1"/>
</dbReference>
<dbReference type="STRING" id="1121449.SAMN02745704_02126"/>
<dbReference type="InterPro" id="IPR013785">
    <property type="entry name" value="Aldolase_TIM"/>
</dbReference>
<dbReference type="SFLD" id="SFLDG01383">
    <property type="entry name" value="cyclic_pyranopterin_phosphate"/>
    <property type="match status" value="1"/>
</dbReference>
<dbReference type="Proteomes" id="UP000190027">
    <property type="component" value="Unassembled WGS sequence"/>
</dbReference>
<dbReference type="NCBIfam" id="TIGR02666">
    <property type="entry name" value="moaA"/>
    <property type="match status" value="1"/>
</dbReference>
<feature type="binding site" evidence="12">
    <location>
        <position position="118"/>
    </location>
    <ligand>
        <name>S-adenosyl-L-methionine</name>
        <dbReference type="ChEBI" id="CHEBI:59789"/>
    </ligand>
</feature>
<sequence>MLADRRGRRISYLRISVTDRCNLRCRYCTSGVKRFIPHDDILRYEELQGVIDSALALGVSKVRLTGGEPFVRLGFPDFVKGILERHPGVDLRITTNGTLVGPHLESLYQAGLRRLNISLDTLDRQRFADITGRDSFPEVWAAIQQAMDLGFGVKINAVGMRGVNDEELPDFLELARTYPIDVRYIEFMPMGGCGRWGEDAVWSSEEILERAGSLVTLQEEPGSSPTRGPARLFRIAGGKGRLGLISPLSGHICAACNRLRLTSDGRLRTCLFSDKEYRLRPILRHPRLGLRYAAEVVRRATLDKPLGEELLRARRAENDLVCSKGMLSIGG</sequence>
<evidence type="ECO:0000256" key="7">
    <source>
        <dbReference type="ARBA" id="ARBA00023014"/>
    </source>
</evidence>
<dbReference type="EMBL" id="FUYC01000011">
    <property type="protein sequence ID" value="SKA89243.1"/>
    <property type="molecule type" value="Genomic_DNA"/>
</dbReference>
<evidence type="ECO:0000256" key="6">
    <source>
        <dbReference type="ARBA" id="ARBA00023004"/>
    </source>
</evidence>
<dbReference type="SMART" id="SM00729">
    <property type="entry name" value="Elp3"/>
    <property type="match status" value="1"/>
</dbReference>
<keyword evidence="7 12" id="KW-0411">Iron-sulfur</keyword>
<comment type="catalytic activity">
    <reaction evidence="11 12">
        <text>GTP + AH2 + S-adenosyl-L-methionine = (8S)-3',8-cyclo-7,8-dihydroguanosine 5'-triphosphate + 5'-deoxyadenosine + L-methionine + A + H(+)</text>
        <dbReference type="Rhea" id="RHEA:49576"/>
        <dbReference type="ChEBI" id="CHEBI:13193"/>
        <dbReference type="ChEBI" id="CHEBI:15378"/>
        <dbReference type="ChEBI" id="CHEBI:17319"/>
        <dbReference type="ChEBI" id="CHEBI:17499"/>
        <dbReference type="ChEBI" id="CHEBI:37565"/>
        <dbReference type="ChEBI" id="CHEBI:57844"/>
        <dbReference type="ChEBI" id="CHEBI:59789"/>
        <dbReference type="ChEBI" id="CHEBI:131766"/>
        <dbReference type="EC" id="4.1.99.22"/>
    </reaction>
</comment>
<dbReference type="InterPro" id="IPR007197">
    <property type="entry name" value="rSAM"/>
</dbReference>
<dbReference type="GO" id="GO:0005525">
    <property type="term" value="F:GTP binding"/>
    <property type="evidence" value="ECO:0007669"/>
    <property type="project" value="UniProtKB-UniRule"/>
</dbReference>
<dbReference type="GO" id="GO:0006777">
    <property type="term" value="P:Mo-molybdopterin cofactor biosynthetic process"/>
    <property type="evidence" value="ECO:0007669"/>
    <property type="project" value="UniProtKB-UniRule"/>
</dbReference>
<dbReference type="GO" id="GO:0051539">
    <property type="term" value="F:4 iron, 4 sulfur cluster binding"/>
    <property type="evidence" value="ECO:0007669"/>
    <property type="project" value="UniProtKB-UniRule"/>
</dbReference>
<evidence type="ECO:0000256" key="12">
    <source>
        <dbReference type="HAMAP-Rule" id="MF_01225"/>
    </source>
</evidence>
<feature type="binding site" evidence="12">
    <location>
        <position position="253"/>
    </location>
    <ligand>
        <name>[4Fe-4S] cluster</name>
        <dbReference type="ChEBI" id="CHEBI:49883"/>
        <label>2</label>
        <note>4Fe-4S-substrate</note>
    </ligand>
</feature>
<feature type="binding site" evidence="12">
    <location>
        <position position="25"/>
    </location>
    <ligand>
        <name>[4Fe-4S] cluster</name>
        <dbReference type="ChEBI" id="CHEBI:49883"/>
        <label>1</label>
        <note>4Fe-4S-S-AdoMet</note>
    </ligand>
</feature>
<keyword evidence="5 12" id="KW-0547">Nucleotide-binding</keyword>
<dbReference type="OrthoDB" id="9763993at2"/>
<dbReference type="Pfam" id="PF06463">
    <property type="entry name" value="Mob_synth_C"/>
    <property type="match status" value="1"/>
</dbReference>
<keyword evidence="9 12" id="KW-0501">Molybdenum cofactor biosynthesis</keyword>
<keyword evidence="4 12" id="KW-0479">Metal-binding</keyword>
<feature type="binding site" evidence="12">
    <location>
        <position position="256"/>
    </location>
    <ligand>
        <name>[4Fe-4S] cluster</name>
        <dbReference type="ChEBI" id="CHEBI:49883"/>
        <label>2</label>
        <note>4Fe-4S-substrate</note>
    </ligand>
</feature>
<dbReference type="GO" id="GO:1904047">
    <property type="term" value="F:S-adenosyl-L-methionine binding"/>
    <property type="evidence" value="ECO:0007669"/>
    <property type="project" value="UniProtKB-UniRule"/>
</dbReference>
<evidence type="ECO:0000313" key="14">
    <source>
        <dbReference type="EMBL" id="SKA89243.1"/>
    </source>
</evidence>
<dbReference type="Gene3D" id="3.20.20.70">
    <property type="entry name" value="Aldolase class I"/>
    <property type="match status" value="1"/>
</dbReference>
<dbReference type="SUPFAM" id="SSF102114">
    <property type="entry name" value="Radical SAM enzymes"/>
    <property type="match status" value="1"/>
</dbReference>
<dbReference type="EC" id="4.1.99.22" evidence="1 12"/>
<dbReference type="UniPathway" id="UPA00344"/>
<feature type="binding site" evidence="12">
    <location>
        <position position="28"/>
    </location>
    <ligand>
        <name>[4Fe-4S] cluster</name>
        <dbReference type="ChEBI" id="CHEBI:49883"/>
        <label>1</label>
        <note>4Fe-4S-S-AdoMet</note>
    </ligand>
</feature>
<comment type="cofactor">
    <cofactor evidence="12">
        <name>[4Fe-4S] cluster</name>
        <dbReference type="ChEBI" id="CHEBI:49883"/>
    </cofactor>
    <text evidence="12">Binds 2 [4Fe-4S] clusters. Binds 1 [4Fe-4S] cluster coordinated with 3 cysteines and an exchangeable S-adenosyl-L-methionine and 1 [4Fe-4S] cluster coordinated with 3 cysteines and the GTP-derived substrate.</text>
</comment>
<evidence type="ECO:0000256" key="3">
    <source>
        <dbReference type="ARBA" id="ARBA00022691"/>
    </source>
</evidence>
<keyword evidence="2 12" id="KW-0004">4Fe-4S</keyword>
<comment type="function">
    <text evidence="12">Catalyzes the cyclization of GTP to (8S)-3',8-cyclo-7,8-dihydroguanosine 5'-triphosphate.</text>
</comment>
<keyword evidence="8 12" id="KW-0342">GTP-binding</keyword>
<evidence type="ECO:0000313" key="15">
    <source>
        <dbReference type="Proteomes" id="UP000190027"/>
    </source>
</evidence>
<feature type="binding site" evidence="12">
    <location>
        <position position="188"/>
    </location>
    <ligand>
        <name>S-adenosyl-L-methionine</name>
        <dbReference type="ChEBI" id="CHEBI:59789"/>
    </ligand>
</feature>
<evidence type="ECO:0000256" key="8">
    <source>
        <dbReference type="ARBA" id="ARBA00023134"/>
    </source>
</evidence>
<keyword evidence="3 12" id="KW-0949">S-adenosyl-L-methionine</keyword>
<protein>
    <recommendedName>
        <fullName evidence="1 12">GTP 3',8-cyclase</fullName>
        <ecNumber evidence="1 12">4.1.99.22</ecNumber>
    </recommendedName>
    <alternativeName>
        <fullName evidence="12">Molybdenum cofactor biosynthesis protein A</fullName>
    </alternativeName>
</protein>
<organism evidence="14 15">
    <name type="scientific">Paucidesulfovibrio gracilis DSM 16080</name>
    <dbReference type="NCBI Taxonomy" id="1121449"/>
    <lineage>
        <taxon>Bacteria</taxon>
        <taxon>Pseudomonadati</taxon>
        <taxon>Thermodesulfobacteriota</taxon>
        <taxon>Desulfovibrionia</taxon>
        <taxon>Desulfovibrionales</taxon>
        <taxon>Desulfovibrionaceae</taxon>
        <taxon>Paucidesulfovibrio</taxon>
    </lineage>
</organism>
<feature type="binding site" evidence="12">
    <location>
        <position position="14"/>
    </location>
    <ligand>
        <name>GTP</name>
        <dbReference type="ChEBI" id="CHEBI:37565"/>
    </ligand>
</feature>
<dbReference type="CDD" id="cd01335">
    <property type="entry name" value="Radical_SAM"/>
    <property type="match status" value="1"/>
</dbReference>
<dbReference type="InterPro" id="IPR050105">
    <property type="entry name" value="MoCo_biosynth_MoaA/MoaC"/>
</dbReference>
<accession>A0A1T4XIK4</accession>
<comment type="pathway">
    <text evidence="12">Cofactor biosynthesis; molybdopterin biosynthesis.</text>
</comment>
<dbReference type="Pfam" id="PF04055">
    <property type="entry name" value="Radical_SAM"/>
    <property type="match status" value="1"/>
</dbReference>
<feature type="binding site" evidence="12">
    <location>
        <begin position="258"/>
        <end position="260"/>
    </location>
    <ligand>
        <name>GTP</name>
        <dbReference type="ChEBI" id="CHEBI:37565"/>
    </ligand>
</feature>
<feature type="binding site" evidence="12">
    <location>
        <position position="94"/>
    </location>
    <ligand>
        <name>GTP</name>
        <dbReference type="ChEBI" id="CHEBI:37565"/>
    </ligand>
</feature>
<dbReference type="CDD" id="cd21117">
    <property type="entry name" value="Twitch_MoaA"/>
    <property type="match status" value="1"/>
</dbReference>
<comment type="similarity">
    <text evidence="12">Belongs to the radical SAM superfamily. MoaA family.</text>
</comment>
<keyword evidence="10 12" id="KW-0456">Lyase</keyword>
<evidence type="ECO:0000256" key="9">
    <source>
        <dbReference type="ARBA" id="ARBA00023150"/>
    </source>
</evidence>
<dbReference type="SFLD" id="SFLDS00029">
    <property type="entry name" value="Radical_SAM"/>
    <property type="match status" value="1"/>
</dbReference>
<dbReference type="InterPro" id="IPR010505">
    <property type="entry name" value="MoaA_twitch"/>
</dbReference>
<dbReference type="SFLD" id="SFLDG01067">
    <property type="entry name" value="SPASM/twitch_domain_containing"/>
    <property type="match status" value="1"/>
</dbReference>
<dbReference type="GO" id="GO:0046872">
    <property type="term" value="F:metal ion binding"/>
    <property type="evidence" value="ECO:0007669"/>
    <property type="project" value="UniProtKB-KW"/>
</dbReference>
<evidence type="ECO:0000256" key="11">
    <source>
        <dbReference type="ARBA" id="ARBA00048697"/>
    </source>
</evidence>
<name>A0A1T4XIK4_9BACT</name>
<evidence type="ECO:0000256" key="1">
    <source>
        <dbReference type="ARBA" id="ARBA00012167"/>
    </source>
</evidence>
<evidence type="ECO:0000256" key="10">
    <source>
        <dbReference type="ARBA" id="ARBA00023239"/>
    </source>
</evidence>
<feature type="binding site" evidence="12">
    <location>
        <position position="21"/>
    </location>
    <ligand>
        <name>[4Fe-4S] cluster</name>
        <dbReference type="ChEBI" id="CHEBI:49883"/>
        <label>1</label>
        <note>4Fe-4S-S-AdoMet</note>
    </ligand>
</feature>